<dbReference type="Proteomes" id="UP001374599">
    <property type="component" value="Unassembled WGS sequence"/>
</dbReference>
<name>A0ACB5UHM1_9FIRM</name>
<comment type="caution">
    <text evidence="1">The sequence shown here is derived from an EMBL/GenBank/DDBJ whole genome shotgun (WGS) entry which is preliminary data.</text>
</comment>
<sequence>MTVKIYNNIRRIESNEISLQGFYVVFQLFRLIGEYDMNENKILDYALQLMSKKSVAVAYEYL</sequence>
<gene>
    <name evidence="1" type="ORF">AN2V17_11860</name>
</gene>
<evidence type="ECO:0000313" key="2">
    <source>
        <dbReference type="Proteomes" id="UP001374599"/>
    </source>
</evidence>
<evidence type="ECO:0000313" key="1">
    <source>
        <dbReference type="EMBL" id="GMQ61956.1"/>
    </source>
</evidence>
<dbReference type="EMBL" id="BTPU01000018">
    <property type="protein sequence ID" value="GMQ61956.1"/>
    <property type="molecule type" value="Genomic_DNA"/>
</dbReference>
<organism evidence="1 2">
    <name type="scientific">Vallitalea maricola</name>
    <dbReference type="NCBI Taxonomy" id="3074433"/>
    <lineage>
        <taxon>Bacteria</taxon>
        <taxon>Bacillati</taxon>
        <taxon>Bacillota</taxon>
        <taxon>Clostridia</taxon>
        <taxon>Lachnospirales</taxon>
        <taxon>Vallitaleaceae</taxon>
        <taxon>Vallitalea</taxon>
    </lineage>
</organism>
<protein>
    <submittedName>
        <fullName evidence="1">Uncharacterized protein</fullName>
    </submittedName>
</protein>
<keyword evidence="2" id="KW-1185">Reference proteome</keyword>
<proteinExistence type="predicted"/>
<reference evidence="1" key="1">
    <citation type="submission" date="2023-09" db="EMBL/GenBank/DDBJ databases">
        <title>Vallitalea sediminicola and Vallitalea maricola sp. nov., anaerobic bacteria isolated from marine sediment.</title>
        <authorList>
            <person name="Hirano S."/>
            <person name="Maeda A."/>
            <person name="Terahara T."/>
            <person name="Mori K."/>
            <person name="Hamada M."/>
            <person name="Matsumoto R."/>
            <person name="Kobayashi T."/>
        </authorList>
    </citation>
    <scope>NUCLEOTIDE SEQUENCE</scope>
    <source>
        <strain evidence="1">AN17-2</strain>
    </source>
</reference>
<accession>A0ACB5UHM1</accession>